<dbReference type="Proteomes" id="UP000247476">
    <property type="component" value="Unassembled WGS sequence"/>
</dbReference>
<dbReference type="InterPro" id="IPR013783">
    <property type="entry name" value="Ig-like_fold"/>
</dbReference>
<dbReference type="AlphaFoldDB" id="A0A2V5K3F9"/>
<dbReference type="OrthoDB" id="1858867at2"/>
<dbReference type="InterPro" id="IPR003343">
    <property type="entry name" value="Big_2"/>
</dbReference>
<dbReference type="PROSITE" id="PS51272">
    <property type="entry name" value="SLH"/>
    <property type="match status" value="3"/>
</dbReference>
<keyword evidence="5" id="KW-1185">Reference proteome</keyword>
<evidence type="ECO:0000313" key="4">
    <source>
        <dbReference type="EMBL" id="PYI52153.1"/>
    </source>
</evidence>
<gene>
    <name evidence="4" type="ORF">DLM86_22000</name>
</gene>
<feature type="domain" description="SLH" evidence="3">
    <location>
        <begin position="429"/>
        <end position="492"/>
    </location>
</feature>
<name>A0A2V5K3F9_9BACL</name>
<dbReference type="InterPro" id="IPR008964">
    <property type="entry name" value="Invasin/intimin_cell_adhesion"/>
</dbReference>
<evidence type="ECO:0000313" key="5">
    <source>
        <dbReference type="Proteomes" id="UP000247476"/>
    </source>
</evidence>
<feature type="domain" description="SLH" evidence="3">
    <location>
        <begin position="493"/>
        <end position="553"/>
    </location>
</feature>
<feature type="domain" description="SLH" evidence="3">
    <location>
        <begin position="555"/>
        <end position="617"/>
    </location>
</feature>
<comment type="caution">
    <text evidence="4">The sequence shown here is derived from an EMBL/GenBank/DDBJ whole genome shotgun (WGS) entry which is preliminary data.</text>
</comment>
<dbReference type="EMBL" id="QJVJ01000010">
    <property type="protein sequence ID" value="PYI52153.1"/>
    <property type="molecule type" value="Genomic_DNA"/>
</dbReference>
<dbReference type="Gene3D" id="2.60.40.1080">
    <property type="match status" value="1"/>
</dbReference>
<feature type="region of interest" description="Disordered" evidence="1">
    <location>
        <begin position="396"/>
        <end position="440"/>
    </location>
</feature>
<dbReference type="Gene3D" id="2.60.40.10">
    <property type="entry name" value="Immunoglobulins"/>
    <property type="match status" value="1"/>
</dbReference>
<dbReference type="SMART" id="SM00635">
    <property type="entry name" value="BID_2"/>
    <property type="match status" value="1"/>
</dbReference>
<dbReference type="PANTHER" id="PTHR43308:SF5">
    <property type="entry name" value="S-LAYER PROTEIN _ PEPTIDOGLYCAN ENDO-BETA-N-ACETYLGLUCOSAMINIDASE"/>
    <property type="match status" value="1"/>
</dbReference>
<dbReference type="Pfam" id="PF02368">
    <property type="entry name" value="Big_2"/>
    <property type="match status" value="1"/>
</dbReference>
<accession>A0A2V5K3F9</accession>
<dbReference type="RefSeq" id="WP_110842224.1">
    <property type="nucleotide sequence ID" value="NZ_QJVJ01000010.1"/>
</dbReference>
<dbReference type="PANTHER" id="PTHR43308">
    <property type="entry name" value="OUTER MEMBRANE PROTEIN ALPHA-RELATED"/>
    <property type="match status" value="1"/>
</dbReference>
<keyword evidence="2" id="KW-0732">Signal</keyword>
<proteinExistence type="predicted"/>
<evidence type="ECO:0000256" key="2">
    <source>
        <dbReference type="SAM" id="SignalP"/>
    </source>
</evidence>
<evidence type="ECO:0000259" key="3">
    <source>
        <dbReference type="PROSITE" id="PS51272"/>
    </source>
</evidence>
<feature type="chain" id="PRO_5015842038" description="SLH domain-containing protein" evidence="2">
    <location>
        <begin position="27"/>
        <end position="618"/>
    </location>
</feature>
<sequence>MGKKISILIAMLLSLHVLWPAQPTYAASITRFSVHGAGSYLIAGKEYVPLAESDKAWSTAVQHVKYEYSPDNGATWRDLPIAMDPATGIGFFRLPIDPQLTSAQLRVSAYFSPLIGSKSYSEKTIGPYTVLQPADPTDFVAVSNEDGTVTLKWTDQSNMESHYRITRHGPDGTKTFRVNDTAGHIGPLQYADNGTNRQKSTIYVYSLTPVIDGYDMPDELQPGTVNVVAKTKASGPAIGNAFDLGRLHSDIAQLRISPDTPALKLDDSLRYLESFRLTAADLVKVGASGVRLNPKSVTLEAGASVSLTAAVTPSDAANKKVVWTSDDPRIAEVDDTGKVTAKSPGTAQIKAKTEDGGFADVCLVTVIANADKPYVDPKIVAVPVQWPDPRAIDDIVGKRRHDPVPGGGGQSGDSPGETGSGTGTKSDPPASTGFPDTEDHWGRAEIASAVQDGIVDGYPDGTFRPNANVTRAEFATMLMKGLKPSAEGMPLAFADKDAIGDWAVRPVAQAVRLGIVSGYEDGTVRPNANITRAEMITMVMRASGLALGERRETGYSDDADIPDWARLAVSTAQETGIIIVGGLPEDRFAPQTPSIRAEAAAAIVRMLEVRGMSGAKAE</sequence>
<organism evidence="4 5">
    <name type="scientific">Paenibacillus flagellatus</name>
    <dbReference type="NCBI Taxonomy" id="2211139"/>
    <lineage>
        <taxon>Bacteria</taxon>
        <taxon>Bacillati</taxon>
        <taxon>Bacillota</taxon>
        <taxon>Bacilli</taxon>
        <taxon>Bacillales</taxon>
        <taxon>Paenibacillaceae</taxon>
        <taxon>Paenibacillus</taxon>
    </lineage>
</organism>
<feature type="signal peptide" evidence="2">
    <location>
        <begin position="1"/>
        <end position="26"/>
    </location>
</feature>
<dbReference type="InterPro" id="IPR001119">
    <property type="entry name" value="SLH_dom"/>
</dbReference>
<evidence type="ECO:0000256" key="1">
    <source>
        <dbReference type="SAM" id="MobiDB-lite"/>
    </source>
</evidence>
<dbReference type="Pfam" id="PF00395">
    <property type="entry name" value="SLH"/>
    <property type="match status" value="2"/>
</dbReference>
<reference evidence="4 5" key="1">
    <citation type="submission" date="2018-05" db="EMBL/GenBank/DDBJ databases">
        <title>Paenibacillus flagellatus sp. nov., isolated from selenium mineral soil.</title>
        <authorList>
            <person name="Dai X."/>
        </authorList>
    </citation>
    <scope>NUCLEOTIDE SEQUENCE [LARGE SCALE GENOMIC DNA]</scope>
    <source>
        <strain evidence="4 5">DXL2</strain>
    </source>
</reference>
<dbReference type="InterPro" id="IPR051465">
    <property type="entry name" value="Cell_Envelope_Struct_Comp"/>
</dbReference>
<dbReference type="SUPFAM" id="SSF49373">
    <property type="entry name" value="Invasin/intimin cell-adhesion fragments"/>
    <property type="match status" value="1"/>
</dbReference>
<protein>
    <recommendedName>
        <fullName evidence="3">SLH domain-containing protein</fullName>
    </recommendedName>
</protein>